<dbReference type="Proteomes" id="UP001174691">
    <property type="component" value="Unassembled WGS sequence"/>
</dbReference>
<feature type="signal peptide" evidence="1">
    <location>
        <begin position="1"/>
        <end position="22"/>
    </location>
</feature>
<evidence type="ECO:0008006" key="4">
    <source>
        <dbReference type="Google" id="ProtNLM"/>
    </source>
</evidence>
<evidence type="ECO:0000313" key="3">
    <source>
        <dbReference type="Proteomes" id="UP001174691"/>
    </source>
</evidence>
<sequence>MLFKSAIISTFALCMATAAVGAAVESPVHDIEARIALTATDPYYACNCPNNCKHKAGSSCKYYSGPSDSSDIISGTCVNRGGGLTCVA</sequence>
<keyword evidence="3" id="KW-1185">Reference proteome</keyword>
<name>A0AA38R786_9PEZI</name>
<keyword evidence="1" id="KW-0732">Signal</keyword>
<evidence type="ECO:0000313" key="2">
    <source>
        <dbReference type="EMBL" id="KAJ9138044.1"/>
    </source>
</evidence>
<evidence type="ECO:0000256" key="1">
    <source>
        <dbReference type="SAM" id="SignalP"/>
    </source>
</evidence>
<feature type="chain" id="PRO_5041410631" description="Antifungal protein" evidence="1">
    <location>
        <begin position="23"/>
        <end position="88"/>
    </location>
</feature>
<comment type="caution">
    <text evidence="2">The sequence shown here is derived from an EMBL/GenBank/DDBJ whole genome shotgun (WGS) entry which is preliminary data.</text>
</comment>
<proteinExistence type="predicted"/>
<gene>
    <name evidence="2" type="ORF">NKR19_g7979</name>
</gene>
<organism evidence="2 3">
    <name type="scientific">Coniochaeta hoffmannii</name>
    <dbReference type="NCBI Taxonomy" id="91930"/>
    <lineage>
        <taxon>Eukaryota</taxon>
        <taxon>Fungi</taxon>
        <taxon>Dikarya</taxon>
        <taxon>Ascomycota</taxon>
        <taxon>Pezizomycotina</taxon>
        <taxon>Sordariomycetes</taxon>
        <taxon>Sordariomycetidae</taxon>
        <taxon>Coniochaetales</taxon>
        <taxon>Coniochaetaceae</taxon>
        <taxon>Coniochaeta</taxon>
    </lineage>
</organism>
<accession>A0AA38R786</accession>
<dbReference type="EMBL" id="JANBVN010000150">
    <property type="protein sequence ID" value="KAJ9138044.1"/>
    <property type="molecule type" value="Genomic_DNA"/>
</dbReference>
<dbReference type="AlphaFoldDB" id="A0AA38R786"/>
<reference evidence="2" key="1">
    <citation type="submission" date="2022-07" db="EMBL/GenBank/DDBJ databases">
        <title>Fungi with potential for degradation of polypropylene.</title>
        <authorList>
            <person name="Gostincar C."/>
        </authorList>
    </citation>
    <scope>NUCLEOTIDE SEQUENCE</scope>
    <source>
        <strain evidence="2">EXF-13287</strain>
    </source>
</reference>
<protein>
    <recommendedName>
        <fullName evidence="4">Antifungal protein</fullName>
    </recommendedName>
</protein>